<dbReference type="Gene3D" id="2.40.50.90">
    <property type="match status" value="1"/>
</dbReference>
<reference evidence="3" key="2">
    <citation type="submission" date="2020-09" db="EMBL/GenBank/DDBJ databases">
        <authorList>
            <person name="Sun Q."/>
            <person name="Zhou Y."/>
        </authorList>
    </citation>
    <scope>NUCLEOTIDE SEQUENCE</scope>
    <source>
        <strain evidence="3">CGMCC 1.15519</strain>
    </source>
</reference>
<dbReference type="InterPro" id="IPR010718">
    <property type="entry name" value="DUF1294"/>
</dbReference>
<feature type="transmembrane region" description="Helical" evidence="1">
    <location>
        <begin position="216"/>
        <end position="232"/>
    </location>
</feature>
<keyword evidence="1" id="KW-1133">Transmembrane helix</keyword>
<proteinExistence type="predicted"/>
<evidence type="ECO:0000313" key="4">
    <source>
        <dbReference type="Proteomes" id="UP000635071"/>
    </source>
</evidence>
<feature type="transmembrane region" description="Helical" evidence="1">
    <location>
        <begin position="175"/>
        <end position="195"/>
    </location>
</feature>
<dbReference type="Pfam" id="PF06961">
    <property type="entry name" value="DUF1294"/>
    <property type="match status" value="1"/>
</dbReference>
<sequence>MPLLTLIAAASFACANPRHHDGDAIRCAGDQGSMRLHGIDAPEMPGACRPGRDCTPGDPYAARNTLAGLTRGRNVRCEQVDTDHYGRKIVSCEADGQDLGCAMIASGHAVERYGNLNCGGGLAGIFGNSAAEPTGEPTRPGRTDHVLSARPVPDEPGTKLAYVPEDIPQLRDVPWRFVALYLLAMNLVAYIAFAIDKRRAAQFGRHRVRRIPESTLLGLAALGGSIGAIAAQQRLRHKTSKQPFAMRLLAIAGLQVGVVAGIMYFAA</sequence>
<accession>A0A916ZPI7</accession>
<comment type="caution">
    <text evidence="3">The sequence shown here is derived from an EMBL/GenBank/DDBJ whole genome shotgun (WGS) entry which is preliminary data.</text>
</comment>
<dbReference type="SUPFAM" id="SSF50199">
    <property type="entry name" value="Staphylococcal nuclease"/>
    <property type="match status" value="1"/>
</dbReference>
<dbReference type="InterPro" id="IPR035437">
    <property type="entry name" value="SNase_OB-fold_sf"/>
</dbReference>
<dbReference type="Pfam" id="PF00565">
    <property type="entry name" value="SNase"/>
    <property type="match status" value="1"/>
</dbReference>
<dbReference type="EMBL" id="BMJM01000002">
    <property type="protein sequence ID" value="GGE05143.1"/>
    <property type="molecule type" value="Genomic_DNA"/>
</dbReference>
<dbReference type="Proteomes" id="UP000635071">
    <property type="component" value="Unassembled WGS sequence"/>
</dbReference>
<keyword evidence="4" id="KW-1185">Reference proteome</keyword>
<protein>
    <recommendedName>
        <fullName evidence="2">TNase-like domain-containing protein</fullName>
    </recommendedName>
</protein>
<dbReference type="AlphaFoldDB" id="A0A916ZPI7"/>
<dbReference type="InterPro" id="IPR016071">
    <property type="entry name" value="Staphylococal_nuclease_OB-fold"/>
</dbReference>
<feature type="domain" description="TNase-like" evidence="2">
    <location>
        <begin position="34"/>
        <end position="110"/>
    </location>
</feature>
<gene>
    <name evidence="3" type="ORF">GCM10011529_09410</name>
</gene>
<reference evidence="3" key="1">
    <citation type="journal article" date="2014" name="Int. J. Syst. Evol. Microbiol.">
        <title>Complete genome sequence of Corynebacterium casei LMG S-19264T (=DSM 44701T), isolated from a smear-ripened cheese.</title>
        <authorList>
            <consortium name="US DOE Joint Genome Institute (JGI-PGF)"/>
            <person name="Walter F."/>
            <person name="Albersmeier A."/>
            <person name="Kalinowski J."/>
            <person name="Ruckert C."/>
        </authorList>
    </citation>
    <scope>NUCLEOTIDE SEQUENCE</scope>
    <source>
        <strain evidence="3">CGMCC 1.15519</strain>
    </source>
</reference>
<evidence type="ECO:0000256" key="1">
    <source>
        <dbReference type="SAM" id="Phobius"/>
    </source>
</evidence>
<dbReference type="RefSeq" id="WP_188761750.1">
    <property type="nucleotide sequence ID" value="NZ_BMJM01000002.1"/>
</dbReference>
<keyword evidence="1" id="KW-0472">Membrane</keyword>
<organism evidence="3 4">
    <name type="scientific">Sandarakinorhabdus glacialis</name>
    <dbReference type="NCBI Taxonomy" id="1614636"/>
    <lineage>
        <taxon>Bacteria</taxon>
        <taxon>Pseudomonadati</taxon>
        <taxon>Pseudomonadota</taxon>
        <taxon>Alphaproteobacteria</taxon>
        <taxon>Sphingomonadales</taxon>
        <taxon>Sphingosinicellaceae</taxon>
        <taxon>Sandarakinorhabdus</taxon>
    </lineage>
</organism>
<evidence type="ECO:0000259" key="2">
    <source>
        <dbReference type="Pfam" id="PF00565"/>
    </source>
</evidence>
<name>A0A916ZPI7_9SPHN</name>
<feature type="transmembrane region" description="Helical" evidence="1">
    <location>
        <begin position="244"/>
        <end position="266"/>
    </location>
</feature>
<evidence type="ECO:0000313" key="3">
    <source>
        <dbReference type="EMBL" id="GGE05143.1"/>
    </source>
</evidence>
<keyword evidence="1" id="KW-0812">Transmembrane</keyword>